<keyword evidence="2" id="KW-1185">Reference proteome</keyword>
<feature type="non-terminal residue" evidence="1">
    <location>
        <position position="1"/>
    </location>
</feature>
<sequence length="93" mass="10192">DDDLGTDSGIEALVTALKEAIEGIVPNRVGEIFDKYFDSSSRRSAESVGSLLTKRSEVRQQFLGADKSTKLSENIEVYFLLKLSGLSKAQHSQ</sequence>
<feature type="non-terminal residue" evidence="1">
    <location>
        <position position="93"/>
    </location>
</feature>
<evidence type="ECO:0000313" key="1">
    <source>
        <dbReference type="EMBL" id="CAK0912213.1"/>
    </source>
</evidence>
<dbReference type="Proteomes" id="UP001189429">
    <property type="component" value="Unassembled WGS sequence"/>
</dbReference>
<organism evidence="1 2">
    <name type="scientific">Prorocentrum cordatum</name>
    <dbReference type="NCBI Taxonomy" id="2364126"/>
    <lineage>
        <taxon>Eukaryota</taxon>
        <taxon>Sar</taxon>
        <taxon>Alveolata</taxon>
        <taxon>Dinophyceae</taxon>
        <taxon>Prorocentrales</taxon>
        <taxon>Prorocentraceae</taxon>
        <taxon>Prorocentrum</taxon>
    </lineage>
</organism>
<evidence type="ECO:0000313" key="2">
    <source>
        <dbReference type="Proteomes" id="UP001189429"/>
    </source>
</evidence>
<gene>
    <name evidence="1" type="ORF">PCOR1329_LOCUS85827</name>
</gene>
<proteinExistence type="predicted"/>
<protein>
    <submittedName>
        <fullName evidence="1">Uncharacterized protein</fullName>
    </submittedName>
</protein>
<name>A0ABN9YH56_9DINO</name>
<comment type="caution">
    <text evidence="1">The sequence shown here is derived from an EMBL/GenBank/DDBJ whole genome shotgun (WGS) entry which is preliminary data.</text>
</comment>
<accession>A0ABN9YH56</accession>
<reference evidence="1" key="1">
    <citation type="submission" date="2023-10" db="EMBL/GenBank/DDBJ databases">
        <authorList>
            <person name="Chen Y."/>
            <person name="Shah S."/>
            <person name="Dougan E. K."/>
            <person name="Thang M."/>
            <person name="Chan C."/>
        </authorList>
    </citation>
    <scope>NUCLEOTIDE SEQUENCE [LARGE SCALE GENOMIC DNA]</scope>
</reference>
<dbReference type="EMBL" id="CAUYUJ010022717">
    <property type="protein sequence ID" value="CAK0912213.1"/>
    <property type="molecule type" value="Genomic_DNA"/>
</dbReference>